<organism evidence="1 2">
    <name type="scientific">Bosea spartocytisi</name>
    <dbReference type="NCBI Taxonomy" id="2773451"/>
    <lineage>
        <taxon>Bacteria</taxon>
        <taxon>Pseudomonadati</taxon>
        <taxon>Pseudomonadota</taxon>
        <taxon>Alphaproteobacteria</taxon>
        <taxon>Hyphomicrobiales</taxon>
        <taxon>Boseaceae</taxon>
        <taxon>Bosea</taxon>
    </lineage>
</organism>
<name>A0A927EG02_9HYPH</name>
<dbReference type="Gene3D" id="3.40.50.1820">
    <property type="entry name" value="alpha/beta hydrolase"/>
    <property type="match status" value="1"/>
</dbReference>
<sequence length="192" mass="20804">MKSSDVDILIIPGWSGSGSDHWQTRWETRLPTARRVEQEDWYKPTRDGWSDRIVAAVRGATRPVVLVAHSAGVSAVAHAAEHLKHGEVAGAFLVAPASERAKRAVPGMGEDFIPHRREKLPFPSVLIASATDPYCTPEEAKALAEAWGSEFVDAGDSGHLNSESGHGPWPDGLLRFAGFLKSLGAVPQRMNH</sequence>
<reference evidence="1" key="1">
    <citation type="submission" date="2020-09" db="EMBL/GenBank/DDBJ databases">
        <title>Bosea spartocytisi sp. nov. a root nodule endophyte of Spartocytisus supranubius in the high mountain ecosystem fo the Teide National Park (Canary Islands, Spain).</title>
        <authorList>
            <person name="Pulido-Suarez L."/>
            <person name="Peix A."/>
            <person name="Igual J.M."/>
            <person name="Socas-Perez N."/>
            <person name="Velazquez E."/>
            <person name="Flores-Felix J.D."/>
            <person name="Leon-Barrios M."/>
        </authorList>
    </citation>
    <scope>NUCLEOTIDE SEQUENCE</scope>
    <source>
        <strain evidence="1">SSUT16</strain>
    </source>
</reference>
<comment type="caution">
    <text evidence="1">The sequence shown here is derived from an EMBL/GenBank/DDBJ whole genome shotgun (WGS) entry which is preliminary data.</text>
</comment>
<keyword evidence="1" id="KW-0378">Hydrolase</keyword>
<evidence type="ECO:0000313" key="2">
    <source>
        <dbReference type="Proteomes" id="UP000619295"/>
    </source>
</evidence>
<gene>
    <name evidence="1" type="ORF">IED13_27445</name>
</gene>
<dbReference type="InterPro" id="IPR010662">
    <property type="entry name" value="RBBP9/YdeN"/>
</dbReference>
<dbReference type="EMBL" id="JACXWY010000039">
    <property type="protein sequence ID" value="MBD3849451.1"/>
    <property type="molecule type" value="Genomic_DNA"/>
</dbReference>
<proteinExistence type="predicted"/>
<evidence type="ECO:0000313" key="1">
    <source>
        <dbReference type="EMBL" id="MBD3849451.1"/>
    </source>
</evidence>
<dbReference type="GO" id="GO:0016787">
    <property type="term" value="F:hydrolase activity"/>
    <property type="evidence" value="ECO:0007669"/>
    <property type="project" value="UniProtKB-KW"/>
</dbReference>
<protein>
    <submittedName>
        <fullName evidence="1">Serine hydrolase family protein</fullName>
    </submittedName>
</protein>
<dbReference type="RefSeq" id="WP_112764530.1">
    <property type="nucleotide sequence ID" value="NZ_JACXWY010000039.1"/>
</dbReference>
<dbReference type="AlphaFoldDB" id="A0A927EG02"/>
<accession>A0A927EG02</accession>
<dbReference type="Pfam" id="PF06821">
    <property type="entry name" value="Ser_hydrolase"/>
    <property type="match status" value="1"/>
</dbReference>
<keyword evidence="2" id="KW-1185">Reference proteome</keyword>
<dbReference type="InterPro" id="IPR029058">
    <property type="entry name" value="AB_hydrolase_fold"/>
</dbReference>
<dbReference type="Proteomes" id="UP000619295">
    <property type="component" value="Unassembled WGS sequence"/>
</dbReference>
<dbReference type="SUPFAM" id="SSF53474">
    <property type="entry name" value="alpha/beta-Hydrolases"/>
    <property type="match status" value="1"/>
</dbReference>